<reference evidence="2" key="1">
    <citation type="submission" date="2022-08" db="EMBL/GenBank/DDBJ databases">
        <authorList>
            <consortium name="DOE Joint Genome Institute"/>
            <person name="Min B."/>
            <person name="Riley R."/>
            <person name="Sierra-Patev S."/>
            <person name="Naranjo-Ortiz M."/>
            <person name="Looney B."/>
            <person name="Konkel Z."/>
            <person name="Slot J.C."/>
            <person name="Sakamoto Y."/>
            <person name="Steenwyk J.L."/>
            <person name="Rokas A."/>
            <person name="Carro J."/>
            <person name="Camarero S."/>
            <person name="Ferreira P."/>
            <person name="Molpeceres G."/>
            <person name="Ruiz-Duenas F.J."/>
            <person name="Serrano A."/>
            <person name="Henrissat B."/>
            <person name="Drula E."/>
            <person name="Hughes K.W."/>
            <person name="Mata J.L."/>
            <person name="Ishikawa N.K."/>
            <person name="Vargas-Isla R."/>
            <person name="Ushijima S."/>
            <person name="Smith C.A."/>
            <person name="Ahrendt S."/>
            <person name="Andreopoulos W."/>
            <person name="He G."/>
            <person name="Labutti K."/>
            <person name="Lipzen A."/>
            <person name="Ng V."/>
            <person name="Sandor L."/>
            <person name="Barry K."/>
            <person name="Martinez A.T."/>
            <person name="Xiao Y."/>
            <person name="Gibbons J.G."/>
            <person name="Terashima K."/>
            <person name="Hibbett D.S."/>
            <person name="Grigoriev I.V."/>
        </authorList>
    </citation>
    <scope>NUCLEOTIDE SEQUENCE</scope>
    <source>
        <strain evidence="2">TFB9207</strain>
    </source>
</reference>
<dbReference type="Pfam" id="PF26138">
    <property type="entry name" value="DUF8040"/>
    <property type="match status" value="1"/>
</dbReference>
<proteinExistence type="predicted"/>
<name>A0AA38NXB2_9AGAR</name>
<protein>
    <recommendedName>
        <fullName evidence="1">DUF8040 domain-containing protein</fullName>
    </recommendedName>
</protein>
<keyword evidence="3" id="KW-1185">Reference proteome</keyword>
<organism evidence="2 3">
    <name type="scientific">Lentinula raphanica</name>
    <dbReference type="NCBI Taxonomy" id="153919"/>
    <lineage>
        <taxon>Eukaryota</taxon>
        <taxon>Fungi</taxon>
        <taxon>Dikarya</taxon>
        <taxon>Basidiomycota</taxon>
        <taxon>Agaricomycotina</taxon>
        <taxon>Agaricomycetes</taxon>
        <taxon>Agaricomycetidae</taxon>
        <taxon>Agaricales</taxon>
        <taxon>Marasmiineae</taxon>
        <taxon>Omphalotaceae</taxon>
        <taxon>Lentinula</taxon>
    </lineage>
</organism>
<sequence length="93" mass="10682">MKNNLSTCPYLFRRLELDLIKKGRLCASQWVTTREQLAIFLHQAVTNNSIQIIAERFQRSNETISKAFKAVLNALVHPDFCNPILRLPPTDSI</sequence>
<comment type="caution">
    <text evidence="2">The sequence shown here is derived from an EMBL/GenBank/DDBJ whole genome shotgun (WGS) entry which is preliminary data.</text>
</comment>
<evidence type="ECO:0000313" key="2">
    <source>
        <dbReference type="EMBL" id="KAJ3832346.1"/>
    </source>
</evidence>
<dbReference type="Proteomes" id="UP001163846">
    <property type="component" value="Unassembled WGS sequence"/>
</dbReference>
<gene>
    <name evidence="2" type="ORF">F5878DRAFT_570768</name>
</gene>
<dbReference type="AlphaFoldDB" id="A0AA38NXB2"/>
<feature type="domain" description="DUF8040" evidence="1">
    <location>
        <begin position="2"/>
        <end position="76"/>
    </location>
</feature>
<dbReference type="EMBL" id="MU806991">
    <property type="protein sequence ID" value="KAJ3832346.1"/>
    <property type="molecule type" value="Genomic_DNA"/>
</dbReference>
<dbReference type="InterPro" id="IPR058353">
    <property type="entry name" value="DUF8040"/>
</dbReference>
<evidence type="ECO:0000313" key="3">
    <source>
        <dbReference type="Proteomes" id="UP001163846"/>
    </source>
</evidence>
<accession>A0AA38NXB2</accession>
<feature type="non-terminal residue" evidence="2">
    <location>
        <position position="93"/>
    </location>
</feature>
<evidence type="ECO:0000259" key="1">
    <source>
        <dbReference type="Pfam" id="PF26138"/>
    </source>
</evidence>